<keyword evidence="1" id="KW-1133">Transmembrane helix</keyword>
<name>A0A7X0RMV8_9BACL</name>
<evidence type="ECO:0000313" key="3">
    <source>
        <dbReference type="Proteomes" id="UP000547209"/>
    </source>
</evidence>
<dbReference type="Proteomes" id="UP000547209">
    <property type="component" value="Unassembled WGS sequence"/>
</dbReference>
<dbReference type="InterPro" id="IPR025058">
    <property type="entry name" value="DUF3995"/>
</dbReference>
<dbReference type="Pfam" id="PF13160">
    <property type="entry name" value="DUF3995"/>
    <property type="match status" value="1"/>
</dbReference>
<feature type="transmembrane region" description="Helical" evidence="1">
    <location>
        <begin position="142"/>
        <end position="166"/>
    </location>
</feature>
<proteinExistence type="predicted"/>
<dbReference type="AlphaFoldDB" id="A0A7X0RMV8"/>
<dbReference type="EMBL" id="JACJVP010000007">
    <property type="protein sequence ID" value="MBB6670412.1"/>
    <property type="molecule type" value="Genomic_DNA"/>
</dbReference>
<feature type="transmembrane region" description="Helical" evidence="1">
    <location>
        <begin position="21"/>
        <end position="43"/>
    </location>
</feature>
<gene>
    <name evidence="2" type="ORF">H7C19_06895</name>
</gene>
<evidence type="ECO:0000313" key="2">
    <source>
        <dbReference type="EMBL" id="MBB6670412.1"/>
    </source>
</evidence>
<protein>
    <submittedName>
        <fullName evidence="2">DUF3995 domain-containing protein</fullName>
    </submittedName>
</protein>
<organism evidence="2 3">
    <name type="scientific">Cohnella nanjingensis</name>
    <dbReference type="NCBI Taxonomy" id="1387779"/>
    <lineage>
        <taxon>Bacteria</taxon>
        <taxon>Bacillati</taxon>
        <taxon>Bacillota</taxon>
        <taxon>Bacilli</taxon>
        <taxon>Bacillales</taxon>
        <taxon>Paenibacillaceae</taxon>
        <taxon>Cohnella</taxon>
    </lineage>
</organism>
<evidence type="ECO:0000256" key="1">
    <source>
        <dbReference type="SAM" id="Phobius"/>
    </source>
</evidence>
<accession>A0A7X0RMV8</accession>
<sequence length="200" mass="22167">MDMKASAPDLRMRAQTGRSRSLTWAGYAVFVWSIAYMLPHLYWALDGKVGLSLLKPEISASSEWEMINWVASGILTAAGFLGIAMIYLEKRKWLSWSLLAIICAGCAVATSHGIYGIGYRALQIMGAIETDSGPFDMKQHAYVLWDLLLFEPWFAIEGILLGVLGWCFMNKPRGRRIWSTLCTVGVLVGLITGLIGVRFA</sequence>
<reference evidence="2 3" key="1">
    <citation type="submission" date="2020-08" db="EMBL/GenBank/DDBJ databases">
        <title>Cohnella phylogeny.</title>
        <authorList>
            <person name="Dunlap C."/>
        </authorList>
    </citation>
    <scope>NUCLEOTIDE SEQUENCE [LARGE SCALE GENOMIC DNA]</scope>
    <source>
        <strain evidence="2 3">DSM 28246</strain>
    </source>
</reference>
<keyword evidence="1" id="KW-0472">Membrane</keyword>
<feature type="transmembrane region" description="Helical" evidence="1">
    <location>
        <begin position="99"/>
        <end position="122"/>
    </location>
</feature>
<comment type="caution">
    <text evidence="2">The sequence shown here is derived from an EMBL/GenBank/DDBJ whole genome shotgun (WGS) entry which is preliminary data.</text>
</comment>
<keyword evidence="1" id="KW-0812">Transmembrane</keyword>
<keyword evidence="3" id="KW-1185">Reference proteome</keyword>
<feature type="transmembrane region" description="Helical" evidence="1">
    <location>
        <begin position="178"/>
        <end position="199"/>
    </location>
</feature>
<feature type="transmembrane region" description="Helical" evidence="1">
    <location>
        <begin position="66"/>
        <end position="87"/>
    </location>
</feature>